<evidence type="ECO:0000313" key="1">
    <source>
        <dbReference type="EMBL" id="VDN31692.1"/>
    </source>
</evidence>
<protein>
    <submittedName>
        <fullName evidence="3">Secreted protein</fullName>
    </submittedName>
</protein>
<evidence type="ECO:0000313" key="2">
    <source>
        <dbReference type="Proteomes" id="UP000271098"/>
    </source>
</evidence>
<proteinExistence type="predicted"/>
<accession>A0A183EBS6</accession>
<keyword evidence="2" id="KW-1185">Reference proteome</keyword>
<reference evidence="3" key="1">
    <citation type="submission" date="2016-06" db="UniProtKB">
        <authorList>
            <consortium name="WormBaseParasite"/>
        </authorList>
    </citation>
    <scope>IDENTIFICATION</scope>
</reference>
<sequence length="89" mass="9822">MPVQSRKIGSSCALGLFIGFQDYIISCVKRVSGLHFVHCIRPLSVAGAHMHPDELLDLHYVRNQLCSISLVNSARALNQGVHLLNVLIE</sequence>
<name>A0A183EBS6_9BILA</name>
<dbReference type="WBParaSite" id="GPUH_0001844201-mRNA-1">
    <property type="protein sequence ID" value="GPUH_0001844201-mRNA-1"/>
    <property type="gene ID" value="GPUH_0001844201"/>
</dbReference>
<dbReference type="Proteomes" id="UP000271098">
    <property type="component" value="Unassembled WGS sequence"/>
</dbReference>
<gene>
    <name evidence="1" type="ORF">GPUH_LOCUS18417</name>
</gene>
<evidence type="ECO:0000313" key="3">
    <source>
        <dbReference type="WBParaSite" id="GPUH_0001844201-mRNA-1"/>
    </source>
</evidence>
<dbReference type="EMBL" id="UYRT01086737">
    <property type="protein sequence ID" value="VDN31692.1"/>
    <property type="molecule type" value="Genomic_DNA"/>
</dbReference>
<dbReference type="AlphaFoldDB" id="A0A183EBS6"/>
<reference evidence="1 2" key="2">
    <citation type="submission" date="2018-11" db="EMBL/GenBank/DDBJ databases">
        <authorList>
            <consortium name="Pathogen Informatics"/>
        </authorList>
    </citation>
    <scope>NUCLEOTIDE SEQUENCE [LARGE SCALE GENOMIC DNA]</scope>
</reference>
<organism evidence="3">
    <name type="scientific">Gongylonema pulchrum</name>
    <dbReference type="NCBI Taxonomy" id="637853"/>
    <lineage>
        <taxon>Eukaryota</taxon>
        <taxon>Metazoa</taxon>
        <taxon>Ecdysozoa</taxon>
        <taxon>Nematoda</taxon>
        <taxon>Chromadorea</taxon>
        <taxon>Rhabditida</taxon>
        <taxon>Spirurina</taxon>
        <taxon>Spiruromorpha</taxon>
        <taxon>Spiruroidea</taxon>
        <taxon>Gongylonematidae</taxon>
        <taxon>Gongylonema</taxon>
    </lineage>
</organism>